<gene>
    <name evidence="3" type="ORF">FVO59_04940</name>
</gene>
<accession>A0A7D7WEZ1</accession>
<dbReference type="Gene3D" id="3.40.50.1820">
    <property type="entry name" value="alpha/beta hydrolase"/>
    <property type="match status" value="1"/>
</dbReference>
<protein>
    <submittedName>
        <fullName evidence="3">Alpha/beta hydrolase</fullName>
    </submittedName>
</protein>
<dbReference type="AlphaFoldDB" id="A0A7D7WEZ1"/>
<reference evidence="3 4" key="1">
    <citation type="journal article" date="2020" name="Front. Microbiol.">
        <title>Design of Bacterial Strain-Specific qPCR Assays Using NGS Data and Publicly Available Resources and Its Application to Track Biocontrol Strains.</title>
        <authorList>
            <person name="Hernandez I."/>
            <person name="Sant C."/>
            <person name="Martinez R."/>
            <person name="Fernandez C."/>
        </authorList>
    </citation>
    <scope>NUCLEOTIDE SEQUENCE [LARGE SCALE GENOMIC DNA]</scope>
    <source>
        <strain evidence="3 4">B24</strain>
    </source>
</reference>
<dbReference type="GO" id="GO:0016787">
    <property type="term" value="F:hydrolase activity"/>
    <property type="evidence" value="ECO:0007669"/>
    <property type="project" value="UniProtKB-KW"/>
</dbReference>
<evidence type="ECO:0000313" key="3">
    <source>
        <dbReference type="EMBL" id="QMU96631.1"/>
    </source>
</evidence>
<sequence>MLSPSSPSTETRSVARRSTARRDASPRTRRPSMTAGSVSAIPLVYERSFGYSMNDRSYCWEALMSRSISIAAAGIRAVGAVSPSLAARIALAAFFSTSPRMAVRDDDRHTHDSARRGEIEVRGRRITTYAWGSGTRAVLLMHGWNARAAQFATLVRELVGDGYRVVGFDAPANGASAGRRTDVRDWVAAAQRLSDTEGPFDLIIGHSFGGFAALAAVRAGVGTGRVATISAAGGVQAFHDQFAATLRLTPAVRRAFEAQFYRRLGMPRSTADARYDSLRHPLPQHVDLLVVHDVDDSRLDASHSRELHGVHHGHSELVLTAGYGHNRTLRADPVLDAVLAFAATTSSREEEAARSAASAPRLG</sequence>
<name>A0A7D7WEZ1_9MICO</name>
<dbReference type="EMBL" id="CP043732">
    <property type="protein sequence ID" value="QMU96631.1"/>
    <property type="molecule type" value="Genomic_DNA"/>
</dbReference>
<dbReference type="Pfam" id="PF12697">
    <property type="entry name" value="Abhydrolase_6"/>
    <property type="match status" value="1"/>
</dbReference>
<evidence type="ECO:0000259" key="2">
    <source>
        <dbReference type="Pfam" id="PF12697"/>
    </source>
</evidence>
<dbReference type="SUPFAM" id="SSF53474">
    <property type="entry name" value="alpha/beta-Hydrolases"/>
    <property type="match status" value="1"/>
</dbReference>
<feature type="region of interest" description="Disordered" evidence="1">
    <location>
        <begin position="1"/>
        <end position="35"/>
    </location>
</feature>
<dbReference type="InterPro" id="IPR029058">
    <property type="entry name" value="AB_hydrolase_fold"/>
</dbReference>
<organism evidence="3 4">
    <name type="scientific">Microbacterium esteraromaticum</name>
    <dbReference type="NCBI Taxonomy" id="57043"/>
    <lineage>
        <taxon>Bacteria</taxon>
        <taxon>Bacillati</taxon>
        <taxon>Actinomycetota</taxon>
        <taxon>Actinomycetes</taxon>
        <taxon>Micrococcales</taxon>
        <taxon>Microbacteriaceae</taxon>
        <taxon>Microbacterium</taxon>
    </lineage>
</organism>
<dbReference type="InterPro" id="IPR000073">
    <property type="entry name" value="AB_hydrolase_1"/>
</dbReference>
<dbReference type="Proteomes" id="UP000515708">
    <property type="component" value="Chromosome"/>
</dbReference>
<evidence type="ECO:0000256" key="1">
    <source>
        <dbReference type="SAM" id="MobiDB-lite"/>
    </source>
</evidence>
<keyword evidence="3" id="KW-0378">Hydrolase</keyword>
<proteinExistence type="predicted"/>
<feature type="domain" description="AB hydrolase-1" evidence="2">
    <location>
        <begin position="138"/>
        <end position="295"/>
    </location>
</feature>
<evidence type="ECO:0000313" key="4">
    <source>
        <dbReference type="Proteomes" id="UP000515708"/>
    </source>
</evidence>